<dbReference type="RefSeq" id="WP_211661013.1">
    <property type="nucleotide sequence ID" value="NZ_JAAGWH010000016.1"/>
</dbReference>
<evidence type="ECO:0008006" key="4">
    <source>
        <dbReference type="Google" id="ProtNLM"/>
    </source>
</evidence>
<accession>A0A6P0HA80</accession>
<evidence type="ECO:0000313" key="3">
    <source>
        <dbReference type="Proteomes" id="UP000471152"/>
    </source>
</evidence>
<proteinExistence type="predicted"/>
<protein>
    <recommendedName>
        <fullName evidence="4">Secreted protein</fullName>
    </recommendedName>
</protein>
<reference evidence="2 3" key="1">
    <citation type="submission" date="2020-02" db="EMBL/GenBank/DDBJ databases">
        <title>The WGS of Modestobacter muralis DSM 100205.</title>
        <authorList>
            <person name="Jiang Z."/>
        </authorList>
    </citation>
    <scope>NUCLEOTIDE SEQUENCE [LARGE SCALE GENOMIC DNA]</scope>
    <source>
        <strain evidence="2 3">DSM 100205</strain>
    </source>
</reference>
<evidence type="ECO:0000256" key="1">
    <source>
        <dbReference type="SAM" id="SignalP"/>
    </source>
</evidence>
<name>A0A6P0HA80_9ACTN</name>
<keyword evidence="1" id="KW-0732">Signal</keyword>
<organism evidence="2 3">
    <name type="scientific">Modestobacter muralis</name>
    <dbReference type="NCBI Taxonomy" id="1608614"/>
    <lineage>
        <taxon>Bacteria</taxon>
        <taxon>Bacillati</taxon>
        <taxon>Actinomycetota</taxon>
        <taxon>Actinomycetes</taxon>
        <taxon>Geodermatophilales</taxon>
        <taxon>Geodermatophilaceae</taxon>
        <taxon>Modestobacter</taxon>
    </lineage>
</organism>
<dbReference type="EMBL" id="JAAGWB010000016">
    <property type="protein sequence ID" value="NEN50934.1"/>
    <property type="molecule type" value="Genomic_DNA"/>
</dbReference>
<evidence type="ECO:0000313" key="2">
    <source>
        <dbReference type="EMBL" id="NEN50934.1"/>
    </source>
</evidence>
<dbReference type="AlphaFoldDB" id="A0A6P0HA80"/>
<feature type="chain" id="PRO_5027011258" description="Secreted protein" evidence="1">
    <location>
        <begin position="26"/>
        <end position="97"/>
    </location>
</feature>
<feature type="signal peptide" evidence="1">
    <location>
        <begin position="1"/>
        <end position="25"/>
    </location>
</feature>
<gene>
    <name evidence="2" type="ORF">G3R41_08260</name>
</gene>
<sequence length="97" mass="9563">MMKKIAVACLGSAAVIVASAGAASAGEVTGNGKDTPIRGGAANSVCAFSGLNNDVVVPGEPVELGRTQSYGQIVRSGGKAFAPSPGVTCNHTRGFVE</sequence>
<comment type="caution">
    <text evidence="2">The sequence shown here is derived from an EMBL/GenBank/DDBJ whole genome shotgun (WGS) entry which is preliminary data.</text>
</comment>
<dbReference type="Proteomes" id="UP000471152">
    <property type="component" value="Unassembled WGS sequence"/>
</dbReference>